<dbReference type="InterPro" id="IPR006295">
    <property type="entry name" value="DNA_primase_DnaG"/>
</dbReference>
<comment type="domain">
    <text evidence="12">Contains an N-terminal zinc-binding domain, a central core domain that contains the primase activity, and a C-terminal DnaB-binding domain.</text>
</comment>
<dbReference type="FunFam" id="3.90.580.10:FF:000001">
    <property type="entry name" value="DNA primase"/>
    <property type="match status" value="1"/>
</dbReference>
<accession>A0A849AE62</accession>
<dbReference type="PANTHER" id="PTHR30313">
    <property type="entry name" value="DNA PRIMASE"/>
    <property type="match status" value="1"/>
</dbReference>
<dbReference type="InterPro" id="IPR002694">
    <property type="entry name" value="Znf_CHC2"/>
</dbReference>
<comment type="cofactor">
    <cofactor evidence="12 13 14">
        <name>Zn(2+)</name>
        <dbReference type="ChEBI" id="CHEBI:29105"/>
    </cofactor>
    <text evidence="12 13 14">Binds 1 zinc ion per monomer.</text>
</comment>
<evidence type="ECO:0000256" key="10">
    <source>
        <dbReference type="ARBA" id="ARBA00023125"/>
    </source>
</evidence>
<evidence type="ECO:0000256" key="14">
    <source>
        <dbReference type="PIRSR" id="PIRSR002811-1"/>
    </source>
</evidence>
<dbReference type="InterPro" id="IPR006171">
    <property type="entry name" value="TOPRIM_dom"/>
</dbReference>
<dbReference type="PIRSF" id="PIRSF002811">
    <property type="entry name" value="DnaG"/>
    <property type="match status" value="1"/>
</dbReference>
<evidence type="ECO:0000256" key="12">
    <source>
        <dbReference type="HAMAP-Rule" id="MF_00974"/>
    </source>
</evidence>
<dbReference type="CDD" id="cd03364">
    <property type="entry name" value="TOPRIM_DnaG_primases"/>
    <property type="match status" value="1"/>
</dbReference>
<dbReference type="Pfam" id="PF01807">
    <property type="entry name" value="Zn_ribbon_DnaG"/>
    <property type="match status" value="1"/>
</dbReference>
<feature type="zinc finger region" description="CHC2-type" evidence="12 14">
    <location>
        <begin position="41"/>
        <end position="65"/>
    </location>
</feature>
<comment type="caution">
    <text evidence="17">The sequence shown here is derived from an EMBL/GenBank/DDBJ whole genome shotgun (WGS) entry which is preliminary data.</text>
</comment>
<reference evidence="17 18" key="1">
    <citation type="submission" date="2020-05" db="EMBL/GenBank/DDBJ databases">
        <title>Nakamurella sp. DB0629 isolated from air conditioner.</title>
        <authorList>
            <person name="Kim D.H."/>
            <person name="Kim D.-U."/>
        </authorList>
    </citation>
    <scope>NUCLEOTIDE SEQUENCE [LARGE SCALE GENOMIC DNA]</scope>
    <source>
        <strain evidence="17 18">DB0629</strain>
    </source>
</reference>
<keyword evidence="18" id="KW-1185">Reference proteome</keyword>
<dbReference type="SMART" id="SM00400">
    <property type="entry name" value="ZnF_CHCC"/>
    <property type="match status" value="1"/>
</dbReference>
<dbReference type="GO" id="GO:0005737">
    <property type="term" value="C:cytoplasm"/>
    <property type="evidence" value="ECO:0007669"/>
    <property type="project" value="TreeGrafter"/>
</dbReference>
<keyword evidence="2 12" id="KW-0639">Primosome</keyword>
<comment type="subunit">
    <text evidence="12">Monomer. Interacts with DnaB.</text>
</comment>
<dbReference type="PROSITE" id="PS50880">
    <property type="entry name" value="TOPRIM"/>
    <property type="match status" value="1"/>
</dbReference>
<dbReference type="InterPro" id="IPR013264">
    <property type="entry name" value="DNAG_N"/>
</dbReference>
<dbReference type="GO" id="GO:1990077">
    <property type="term" value="C:primosome complex"/>
    <property type="evidence" value="ECO:0007669"/>
    <property type="project" value="UniProtKB-KW"/>
</dbReference>
<dbReference type="InterPro" id="IPR013173">
    <property type="entry name" value="DNA_primase_DnaG_DnaB-bd_dom"/>
</dbReference>
<keyword evidence="4 12" id="KW-0548">Nucleotidyltransferase</keyword>
<organism evidence="17 18">
    <name type="scientific">Nakamurella aerolata</name>
    <dbReference type="NCBI Taxonomy" id="1656892"/>
    <lineage>
        <taxon>Bacteria</taxon>
        <taxon>Bacillati</taxon>
        <taxon>Actinomycetota</taxon>
        <taxon>Actinomycetes</taxon>
        <taxon>Nakamurellales</taxon>
        <taxon>Nakamurellaceae</taxon>
        <taxon>Nakamurella</taxon>
    </lineage>
</organism>
<keyword evidence="7 12" id="KW-0863">Zinc-finger</keyword>
<dbReference type="PANTHER" id="PTHR30313:SF2">
    <property type="entry name" value="DNA PRIMASE"/>
    <property type="match status" value="1"/>
</dbReference>
<dbReference type="RefSeq" id="WP_171201198.1">
    <property type="nucleotide sequence ID" value="NZ_JABEND010000014.1"/>
</dbReference>
<gene>
    <name evidence="12" type="primary">dnaG</name>
    <name evidence="17" type="ORF">HKD39_17715</name>
</gene>
<evidence type="ECO:0000256" key="9">
    <source>
        <dbReference type="ARBA" id="ARBA00022842"/>
    </source>
</evidence>
<dbReference type="GO" id="GO:0006269">
    <property type="term" value="P:DNA replication, synthesis of primer"/>
    <property type="evidence" value="ECO:0007669"/>
    <property type="project" value="UniProtKB-UniRule"/>
</dbReference>
<dbReference type="Pfam" id="PF10410">
    <property type="entry name" value="DnaB_bind"/>
    <property type="match status" value="1"/>
</dbReference>
<comment type="function">
    <text evidence="12 13">RNA polymerase that catalyzes the synthesis of short RNA molecules used as primers for DNA polymerase during DNA replication.</text>
</comment>
<dbReference type="Pfam" id="PF08275">
    <property type="entry name" value="DNAG_N"/>
    <property type="match status" value="1"/>
</dbReference>
<evidence type="ECO:0000256" key="11">
    <source>
        <dbReference type="ARBA" id="ARBA00023163"/>
    </source>
</evidence>
<evidence type="ECO:0000256" key="7">
    <source>
        <dbReference type="ARBA" id="ARBA00022771"/>
    </source>
</evidence>
<keyword evidence="10 12" id="KW-0238">DNA-binding</keyword>
<dbReference type="InterPro" id="IPR030846">
    <property type="entry name" value="DnaG_bac"/>
</dbReference>
<dbReference type="Gene3D" id="3.90.980.10">
    <property type="entry name" value="DNA primase, catalytic core, N-terminal domain"/>
    <property type="match status" value="1"/>
</dbReference>
<dbReference type="AlphaFoldDB" id="A0A849AE62"/>
<comment type="similarity">
    <text evidence="12 13">Belongs to the DnaG primase family.</text>
</comment>
<evidence type="ECO:0000313" key="18">
    <source>
        <dbReference type="Proteomes" id="UP000562984"/>
    </source>
</evidence>
<keyword evidence="5 12" id="KW-0235">DNA replication</keyword>
<dbReference type="NCBIfam" id="TIGR01391">
    <property type="entry name" value="dnaG"/>
    <property type="match status" value="1"/>
</dbReference>
<evidence type="ECO:0000313" key="17">
    <source>
        <dbReference type="EMBL" id="NNG37501.1"/>
    </source>
</evidence>
<evidence type="ECO:0000256" key="13">
    <source>
        <dbReference type="PIRNR" id="PIRNR002811"/>
    </source>
</evidence>
<dbReference type="Gene3D" id="3.90.580.10">
    <property type="entry name" value="Zinc finger, CHC2-type domain"/>
    <property type="match status" value="1"/>
</dbReference>
<dbReference type="GO" id="GO:0008270">
    <property type="term" value="F:zinc ion binding"/>
    <property type="evidence" value="ECO:0007669"/>
    <property type="project" value="UniProtKB-UniRule"/>
</dbReference>
<evidence type="ECO:0000256" key="6">
    <source>
        <dbReference type="ARBA" id="ARBA00022723"/>
    </source>
</evidence>
<dbReference type="GO" id="GO:0003677">
    <property type="term" value="F:DNA binding"/>
    <property type="evidence" value="ECO:0007669"/>
    <property type="project" value="UniProtKB-KW"/>
</dbReference>
<dbReference type="SUPFAM" id="SSF57783">
    <property type="entry name" value="Zinc beta-ribbon"/>
    <property type="match status" value="1"/>
</dbReference>
<dbReference type="SUPFAM" id="SSF56731">
    <property type="entry name" value="DNA primase core"/>
    <property type="match status" value="1"/>
</dbReference>
<evidence type="ECO:0000256" key="15">
    <source>
        <dbReference type="SAM" id="MobiDB-lite"/>
    </source>
</evidence>
<dbReference type="Pfam" id="PF08278">
    <property type="entry name" value="DnaG_DnaB_bind"/>
    <property type="match status" value="1"/>
</dbReference>
<feature type="region of interest" description="Disordered" evidence="15">
    <location>
        <begin position="448"/>
        <end position="479"/>
    </location>
</feature>
<name>A0A849AE62_9ACTN</name>
<dbReference type="InterPro" id="IPR050219">
    <property type="entry name" value="DnaG_primase"/>
</dbReference>
<keyword evidence="3 12" id="KW-0808">Transferase</keyword>
<dbReference type="InterPro" id="IPR019475">
    <property type="entry name" value="DNA_primase_DnaB-bd"/>
</dbReference>
<evidence type="ECO:0000256" key="8">
    <source>
        <dbReference type="ARBA" id="ARBA00022833"/>
    </source>
</evidence>
<keyword evidence="11 12" id="KW-0804">Transcription</keyword>
<dbReference type="Pfam" id="PF13662">
    <property type="entry name" value="Toprim_4"/>
    <property type="match status" value="1"/>
</dbReference>
<dbReference type="HAMAP" id="MF_00974">
    <property type="entry name" value="DNA_primase_DnaG"/>
    <property type="match status" value="1"/>
</dbReference>
<proteinExistence type="inferred from homology"/>
<evidence type="ECO:0000256" key="2">
    <source>
        <dbReference type="ARBA" id="ARBA00022515"/>
    </source>
</evidence>
<keyword evidence="1 12" id="KW-0240">DNA-directed RNA polymerase</keyword>
<sequence length="678" mass="72286">MAGRISDADKERVRDANRIEQVVAEYVALKPAGGGNLKGLCPFHDEKTASFNVRPSHGSYHCFGCGEGGDVFSFVAAIEHLSFVEAVERLAERVGIVLQRVEGGSGPRVKPGTRSRLLAVNKAAAAFYAEQLAADEAESARAFLAERGFDLTAALRFGCGYAPGGWDRLTKTLIRQGFSAEELEKAGVSRRGQRGMIDRFHRRLLWSITDAAGDVVGFGARRLFDDDPIEAKYVNTQETVLFKKSQLLYGLNLAKRDIAKQRTAVVVEGYTDVMAMHLAGVTTAVASCGTAFGDEHISVLRRYLMDSELMRGKVVYTFDGDAAGQKAALKAFESDQKFASETFVAIAPDGMDPCELRQAKGDAAVRGLVDRRTPLFAFAVDSALAQFDLEQPEGRVGATRAVTPLLAQIKNPDLRAQYVNKYAGWLGVAESDLAGKVREAARILSARQRERERPAVPFRGQPAADQANGTARPGGAAVGQRAAVGNASGGASAGAGATPIAAGQATATAVQAPQVRRPDPRDPRSAVEREVLKLVLQQPDLVAADYPNIPVTVFSDPAYQAVHEGVLAAGGPGDAPPGPAWMGVVSERLAPGVLRSLVSELAVEPPHQRDGQPTADYAGRVLAAMAERAAAAEERRLGSALQRASAQGDRERAAALQADLFSMTAYRRALAQRARGED</sequence>
<protein>
    <recommendedName>
        <fullName evidence="12 13">DNA primase</fullName>
        <ecNumber evidence="12">2.7.7.101</ecNumber>
    </recommendedName>
</protein>
<dbReference type="GO" id="GO:0003899">
    <property type="term" value="F:DNA-directed RNA polymerase activity"/>
    <property type="evidence" value="ECO:0007669"/>
    <property type="project" value="UniProtKB-UniRule"/>
</dbReference>
<keyword evidence="6 12" id="KW-0479">Metal-binding</keyword>
<keyword evidence="9" id="KW-0460">Magnesium</keyword>
<dbReference type="InterPro" id="IPR034151">
    <property type="entry name" value="TOPRIM_DnaG_bac"/>
</dbReference>
<evidence type="ECO:0000256" key="1">
    <source>
        <dbReference type="ARBA" id="ARBA00022478"/>
    </source>
</evidence>
<dbReference type="Gene3D" id="3.40.1360.10">
    <property type="match status" value="1"/>
</dbReference>
<feature type="domain" description="Toprim" evidence="16">
    <location>
        <begin position="262"/>
        <end position="348"/>
    </location>
</feature>
<dbReference type="GO" id="GO:0000428">
    <property type="term" value="C:DNA-directed RNA polymerase complex"/>
    <property type="evidence" value="ECO:0007669"/>
    <property type="project" value="UniProtKB-KW"/>
</dbReference>
<dbReference type="EMBL" id="JABEND010000014">
    <property type="protein sequence ID" value="NNG37501.1"/>
    <property type="molecule type" value="Genomic_DNA"/>
</dbReference>
<dbReference type="EC" id="2.7.7.101" evidence="12"/>
<evidence type="ECO:0000256" key="4">
    <source>
        <dbReference type="ARBA" id="ARBA00022695"/>
    </source>
</evidence>
<evidence type="ECO:0000259" key="16">
    <source>
        <dbReference type="PROSITE" id="PS50880"/>
    </source>
</evidence>
<evidence type="ECO:0000256" key="5">
    <source>
        <dbReference type="ARBA" id="ARBA00022705"/>
    </source>
</evidence>
<dbReference type="InterPro" id="IPR037068">
    <property type="entry name" value="DNA_primase_core_N_sf"/>
</dbReference>
<dbReference type="Proteomes" id="UP000562984">
    <property type="component" value="Unassembled WGS sequence"/>
</dbReference>
<comment type="catalytic activity">
    <reaction evidence="12">
        <text>ssDNA + n NTP = ssDNA/pppN(pN)n-1 hybrid + (n-1) diphosphate.</text>
        <dbReference type="EC" id="2.7.7.101"/>
    </reaction>
</comment>
<keyword evidence="8 12" id="KW-0862">Zinc</keyword>
<dbReference type="SMART" id="SM00493">
    <property type="entry name" value="TOPRIM"/>
    <property type="match status" value="1"/>
</dbReference>
<dbReference type="InterPro" id="IPR036977">
    <property type="entry name" value="DNA_primase_Znf_CHC2"/>
</dbReference>
<evidence type="ECO:0000256" key="3">
    <source>
        <dbReference type="ARBA" id="ARBA00022679"/>
    </source>
</evidence>
<dbReference type="SMART" id="SM00766">
    <property type="entry name" value="DnaG_DnaB_bind"/>
    <property type="match status" value="1"/>
</dbReference>